<keyword evidence="2" id="KW-1185">Reference proteome</keyword>
<protein>
    <submittedName>
        <fullName evidence="1">Uncharacterized protein</fullName>
    </submittedName>
</protein>
<dbReference type="EMBL" id="UYJE01009126">
    <property type="protein sequence ID" value="VDI70276.1"/>
    <property type="molecule type" value="Genomic_DNA"/>
</dbReference>
<gene>
    <name evidence="1" type="ORF">MGAL_10B088539</name>
</gene>
<reference evidence="1" key="1">
    <citation type="submission" date="2018-11" db="EMBL/GenBank/DDBJ databases">
        <authorList>
            <person name="Alioto T."/>
            <person name="Alioto T."/>
        </authorList>
    </citation>
    <scope>NUCLEOTIDE SEQUENCE</scope>
</reference>
<organism evidence="1 2">
    <name type="scientific">Mytilus galloprovincialis</name>
    <name type="common">Mediterranean mussel</name>
    <dbReference type="NCBI Taxonomy" id="29158"/>
    <lineage>
        <taxon>Eukaryota</taxon>
        <taxon>Metazoa</taxon>
        <taxon>Spiralia</taxon>
        <taxon>Lophotrochozoa</taxon>
        <taxon>Mollusca</taxon>
        <taxon>Bivalvia</taxon>
        <taxon>Autobranchia</taxon>
        <taxon>Pteriomorphia</taxon>
        <taxon>Mytilida</taxon>
        <taxon>Mytiloidea</taxon>
        <taxon>Mytilidae</taxon>
        <taxon>Mytilinae</taxon>
        <taxon>Mytilus</taxon>
    </lineage>
</organism>
<proteinExistence type="predicted"/>
<accession>A0A8B6GX19</accession>
<dbReference type="AlphaFoldDB" id="A0A8B6GX19"/>
<evidence type="ECO:0000313" key="1">
    <source>
        <dbReference type="EMBL" id="VDI70276.1"/>
    </source>
</evidence>
<sequence>MQTGEIPKVFKTGILTPVHKKGTDSILPTNYRGITVTSALGNVYEYALLDKMIDLNNNQSELQFGFTQGLSPIMKKSTLIKKERTKTSKQQHHISLEEKPIKEDQQTIHLSIIRASKNDLKLNIQEHVSVATRTLYTLISVGLNGQEGLNPITAYKIYQAYVLPRLLYGLEVLSLNATQMSDLEQFHLKTLRCFQSLPIRTSSAAVYMLIGALPIEAELHKRQLSLLYSILASENTKLKNVMERQMTINAGNADSFFSRAQEILNFYNLPSIAEFKEHLPSKIQWKKDTNRSIAEKWTNLLKKQKKWKKNPH</sequence>
<comment type="caution">
    <text evidence="1">The sequence shown here is derived from an EMBL/GenBank/DDBJ whole genome shotgun (WGS) entry which is preliminary data.</text>
</comment>
<evidence type="ECO:0000313" key="2">
    <source>
        <dbReference type="Proteomes" id="UP000596742"/>
    </source>
</evidence>
<dbReference type="Proteomes" id="UP000596742">
    <property type="component" value="Unassembled WGS sequence"/>
</dbReference>
<dbReference type="OrthoDB" id="6178903at2759"/>
<name>A0A8B6GX19_MYTGA</name>